<dbReference type="AlphaFoldDB" id="A0A0A9A8S1"/>
<reference evidence="2" key="2">
    <citation type="journal article" date="2015" name="Data Brief">
        <title>Shoot transcriptome of the giant reed, Arundo donax.</title>
        <authorList>
            <person name="Barrero R.A."/>
            <person name="Guerrero F.D."/>
            <person name="Moolhuijzen P."/>
            <person name="Goolsby J.A."/>
            <person name="Tidwell J."/>
            <person name="Bellgard S.E."/>
            <person name="Bellgard M.I."/>
        </authorList>
    </citation>
    <scope>NUCLEOTIDE SEQUENCE</scope>
    <source>
        <tissue evidence="2">Shoot tissue taken approximately 20 cm above the soil surface</tissue>
    </source>
</reference>
<name>A0A0A9A8S1_ARUDO</name>
<feature type="chain" id="PRO_5002045346" description="Secreted protein" evidence="1">
    <location>
        <begin position="26"/>
        <end position="92"/>
    </location>
</feature>
<reference evidence="2" key="1">
    <citation type="submission" date="2014-09" db="EMBL/GenBank/DDBJ databases">
        <authorList>
            <person name="Magalhaes I.L.F."/>
            <person name="Oliveira U."/>
            <person name="Santos F.R."/>
            <person name="Vidigal T.H.D.A."/>
            <person name="Brescovit A.D."/>
            <person name="Santos A.J."/>
        </authorList>
    </citation>
    <scope>NUCLEOTIDE SEQUENCE</scope>
    <source>
        <tissue evidence="2">Shoot tissue taken approximately 20 cm above the soil surface</tissue>
    </source>
</reference>
<dbReference type="EMBL" id="GBRH01249846">
    <property type="protein sequence ID" value="JAD48049.1"/>
    <property type="molecule type" value="Transcribed_RNA"/>
</dbReference>
<protein>
    <recommendedName>
        <fullName evidence="3">Secreted protein</fullName>
    </recommendedName>
</protein>
<accession>A0A0A9A8S1</accession>
<organism evidence="2">
    <name type="scientific">Arundo donax</name>
    <name type="common">Giant reed</name>
    <name type="synonym">Donax arundinaceus</name>
    <dbReference type="NCBI Taxonomy" id="35708"/>
    <lineage>
        <taxon>Eukaryota</taxon>
        <taxon>Viridiplantae</taxon>
        <taxon>Streptophyta</taxon>
        <taxon>Embryophyta</taxon>
        <taxon>Tracheophyta</taxon>
        <taxon>Spermatophyta</taxon>
        <taxon>Magnoliopsida</taxon>
        <taxon>Liliopsida</taxon>
        <taxon>Poales</taxon>
        <taxon>Poaceae</taxon>
        <taxon>PACMAD clade</taxon>
        <taxon>Arundinoideae</taxon>
        <taxon>Arundineae</taxon>
        <taxon>Arundo</taxon>
    </lineage>
</organism>
<evidence type="ECO:0008006" key="3">
    <source>
        <dbReference type="Google" id="ProtNLM"/>
    </source>
</evidence>
<keyword evidence="1" id="KW-0732">Signal</keyword>
<evidence type="ECO:0000256" key="1">
    <source>
        <dbReference type="SAM" id="SignalP"/>
    </source>
</evidence>
<feature type="signal peptide" evidence="1">
    <location>
        <begin position="1"/>
        <end position="25"/>
    </location>
</feature>
<sequence length="92" mass="10669">MFHQSWSPNLIASLLPISFLLRVHMWNKLYCPMVPDHSLLLAGCTRRLREVIKWRGHSHPLPLRCSKEHVQVDSRALHTDMTSRTKAPTSKT</sequence>
<proteinExistence type="predicted"/>
<evidence type="ECO:0000313" key="2">
    <source>
        <dbReference type="EMBL" id="JAD48049.1"/>
    </source>
</evidence>